<reference evidence="2" key="1">
    <citation type="submission" date="2021-05" db="EMBL/GenBank/DDBJ databases">
        <authorList>
            <person name="Pietrasiak N."/>
            <person name="Ward R."/>
            <person name="Stajich J.E."/>
            <person name="Kurbessoian T."/>
        </authorList>
    </citation>
    <scope>NUCLEOTIDE SEQUENCE</scope>
    <source>
        <strain evidence="2">GSE-NOS-MK-12-04C</strain>
    </source>
</reference>
<dbReference type="PANTHER" id="PTHR37525:SF1">
    <property type="entry name" value="UPF0175 PROTEIN SSL1255"/>
    <property type="match status" value="1"/>
</dbReference>
<comment type="similarity">
    <text evidence="1">Belongs to the UPF0175 family.</text>
</comment>
<dbReference type="InterPro" id="IPR005368">
    <property type="entry name" value="UPF0175"/>
</dbReference>
<proteinExistence type="inferred from homology"/>
<sequence>MRTLPIQLPETVFSALRKNPEDFVKEMRIAAAIKWYELGDISQAKASEIAGLTRAEFINALSRYKVDFMQYTAQELAEELANVD</sequence>
<accession>A0A951QLB0</accession>
<name>A0A951QLB0_9CYAN</name>
<dbReference type="Proteomes" id="UP000729701">
    <property type="component" value="Unassembled WGS sequence"/>
</dbReference>
<gene>
    <name evidence="2" type="ORF">KME60_12100</name>
</gene>
<dbReference type="EMBL" id="JAHHGZ010000011">
    <property type="protein sequence ID" value="MBW4668132.1"/>
    <property type="molecule type" value="Genomic_DNA"/>
</dbReference>
<dbReference type="AlphaFoldDB" id="A0A951QLB0"/>
<evidence type="ECO:0000256" key="1">
    <source>
        <dbReference type="ARBA" id="ARBA00005651"/>
    </source>
</evidence>
<reference evidence="2" key="2">
    <citation type="journal article" date="2022" name="Microbiol. Resour. Announc.">
        <title>Metagenome Sequencing to Explore Phylogenomics of Terrestrial Cyanobacteria.</title>
        <authorList>
            <person name="Ward R.D."/>
            <person name="Stajich J.E."/>
            <person name="Johansen J.R."/>
            <person name="Huntemann M."/>
            <person name="Clum A."/>
            <person name="Foster B."/>
            <person name="Foster B."/>
            <person name="Roux S."/>
            <person name="Palaniappan K."/>
            <person name="Varghese N."/>
            <person name="Mukherjee S."/>
            <person name="Reddy T.B.K."/>
            <person name="Daum C."/>
            <person name="Copeland A."/>
            <person name="Chen I.A."/>
            <person name="Ivanova N.N."/>
            <person name="Kyrpides N.C."/>
            <person name="Shapiro N."/>
            <person name="Eloe-Fadrosh E.A."/>
            <person name="Pietrasiak N."/>
        </authorList>
    </citation>
    <scope>NUCLEOTIDE SEQUENCE</scope>
    <source>
        <strain evidence="2">GSE-NOS-MK-12-04C</strain>
    </source>
</reference>
<organism evidence="2 3">
    <name type="scientific">Cyanomargarita calcarea GSE-NOS-MK-12-04C</name>
    <dbReference type="NCBI Taxonomy" id="2839659"/>
    <lineage>
        <taxon>Bacteria</taxon>
        <taxon>Bacillati</taxon>
        <taxon>Cyanobacteriota</taxon>
        <taxon>Cyanophyceae</taxon>
        <taxon>Nostocales</taxon>
        <taxon>Cyanomargaritaceae</taxon>
        <taxon>Cyanomargarita</taxon>
    </lineage>
</organism>
<comment type="caution">
    <text evidence="2">The sequence shown here is derived from an EMBL/GenBank/DDBJ whole genome shotgun (WGS) entry which is preliminary data.</text>
</comment>
<evidence type="ECO:0000313" key="2">
    <source>
        <dbReference type="EMBL" id="MBW4668132.1"/>
    </source>
</evidence>
<protein>
    <submittedName>
        <fullName evidence="2">UPF0175 family protein</fullName>
    </submittedName>
</protein>
<dbReference type="Pfam" id="PF03683">
    <property type="entry name" value="UPF0175"/>
    <property type="match status" value="1"/>
</dbReference>
<dbReference type="InterPro" id="IPR052264">
    <property type="entry name" value="UPF0175_domain"/>
</dbReference>
<evidence type="ECO:0000313" key="3">
    <source>
        <dbReference type="Proteomes" id="UP000729701"/>
    </source>
</evidence>
<dbReference type="PANTHER" id="PTHR37525">
    <property type="entry name" value="UPF0175 PROTEIN SSL1255"/>
    <property type="match status" value="1"/>
</dbReference>